<protein>
    <recommendedName>
        <fullName evidence="1">DUF2007 domain-containing protein</fullName>
    </recommendedName>
</protein>
<dbReference type="RefSeq" id="WP_116764052.1">
    <property type="nucleotide sequence ID" value="NZ_QCZH01000017.1"/>
</dbReference>
<organism evidence="2 3">
    <name type="scientific">Flavobacterium laiguense</name>
    <dbReference type="NCBI Taxonomy" id="2169409"/>
    <lineage>
        <taxon>Bacteria</taxon>
        <taxon>Pseudomonadati</taxon>
        <taxon>Bacteroidota</taxon>
        <taxon>Flavobacteriia</taxon>
        <taxon>Flavobacteriales</taxon>
        <taxon>Flavobacteriaceae</taxon>
        <taxon>Flavobacterium</taxon>
    </lineage>
</organism>
<dbReference type="Proteomes" id="UP000245618">
    <property type="component" value="Unassembled WGS sequence"/>
</dbReference>
<feature type="domain" description="DUF2007" evidence="1">
    <location>
        <begin position="1"/>
        <end position="67"/>
    </location>
</feature>
<reference evidence="2 3" key="1">
    <citation type="submission" date="2018-04" db="EMBL/GenBank/DDBJ databases">
        <title>Flavobacterium sp. nov., isolated from glacier ice.</title>
        <authorList>
            <person name="Liu Q."/>
            <person name="Xin Y.-H."/>
        </authorList>
    </citation>
    <scope>NUCLEOTIDE SEQUENCE [LARGE SCALE GENOMIC DNA]</scope>
    <source>
        <strain evidence="2 3">LB2P30</strain>
    </source>
</reference>
<evidence type="ECO:0000313" key="2">
    <source>
        <dbReference type="EMBL" id="PWA07968.1"/>
    </source>
</evidence>
<evidence type="ECO:0000259" key="1">
    <source>
        <dbReference type="Pfam" id="PF09413"/>
    </source>
</evidence>
<comment type="caution">
    <text evidence="2">The sequence shown here is derived from an EMBL/GenBank/DDBJ whole genome shotgun (WGS) entry which is preliminary data.</text>
</comment>
<sequence length="80" mass="8992">MVEVFNGSYFEAMNVRNLLEGNEISVFTQNEYMSNIEPWVVASGGLNPVKLQVHELDLDASKIIVEDYLKGNNNLETGDK</sequence>
<name>A0A2U1JT28_9FLAO</name>
<keyword evidence="3" id="KW-1185">Reference proteome</keyword>
<dbReference type="OrthoDB" id="797774at2"/>
<gene>
    <name evidence="2" type="ORF">DB891_13240</name>
</gene>
<proteinExistence type="predicted"/>
<dbReference type="EMBL" id="QCZH01000017">
    <property type="protein sequence ID" value="PWA07968.1"/>
    <property type="molecule type" value="Genomic_DNA"/>
</dbReference>
<evidence type="ECO:0000313" key="3">
    <source>
        <dbReference type="Proteomes" id="UP000245618"/>
    </source>
</evidence>
<dbReference type="Pfam" id="PF09413">
    <property type="entry name" value="DUF2007"/>
    <property type="match status" value="1"/>
</dbReference>
<dbReference type="AlphaFoldDB" id="A0A2U1JT28"/>
<dbReference type="InterPro" id="IPR011322">
    <property type="entry name" value="N-reg_PII-like_a/b"/>
</dbReference>
<dbReference type="SUPFAM" id="SSF54913">
    <property type="entry name" value="GlnB-like"/>
    <property type="match status" value="1"/>
</dbReference>
<dbReference type="InterPro" id="IPR018551">
    <property type="entry name" value="DUF2007"/>
</dbReference>
<dbReference type="Gene3D" id="3.30.70.790">
    <property type="entry name" value="UreE, C-terminal domain"/>
    <property type="match status" value="1"/>
</dbReference>
<accession>A0A2U1JT28</accession>